<dbReference type="Proteomes" id="UP001234297">
    <property type="component" value="Chromosome 6"/>
</dbReference>
<protein>
    <submittedName>
        <fullName evidence="1">Uncharacterized protein</fullName>
    </submittedName>
</protein>
<sequence length="277" mass="30117">MHGPPRHTSPTAKGVFPSQVDSHLPFPAPGSNHGQMLNTEPERETRPASAPRPDSTPGHGPTSAPRPGPTPGHVSALRPGPTPEPNSRPAPTLAAEHAQLPTHPMVTRNQDHTRHPKGYPDFVTTSTRHPLPQGLVAKCSNDVDLDPTSFSKANKGVVRFARSEKETGKGCDRGRSEHSVGRRQTEEEIERNRASFGLFSVGNHRRSFSSPEDSPGNPASPTWIEVPEEERLFVLLVRPPLLENRAVLGVGSRHRCSLACRRRRWIAVAAVPSSVAE</sequence>
<dbReference type="EMBL" id="CM056814">
    <property type="protein sequence ID" value="KAJ8627272.1"/>
    <property type="molecule type" value="Genomic_DNA"/>
</dbReference>
<accession>A0ACC2L2H5</accession>
<organism evidence="1 2">
    <name type="scientific">Persea americana</name>
    <name type="common">Avocado</name>
    <dbReference type="NCBI Taxonomy" id="3435"/>
    <lineage>
        <taxon>Eukaryota</taxon>
        <taxon>Viridiplantae</taxon>
        <taxon>Streptophyta</taxon>
        <taxon>Embryophyta</taxon>
        <taxon>Tracheophyta</taxon>
        <taxon>Spermatophyta</taxon>
        <taxon>Magnoliopsida</taxon>
        <taxon>Magnoliidae</taxon>
        <taxon>Laurales</taxon>
        <taxon>Lauraceae</taxon>
        <taxon>Persea</taxon>
    </lineage>
</organism>
<keyword evidence="2" id="KW-1185">Reference proteome</keyword>
<reference evidence="1 2" key="1">
    <citation type="journal article" date="2022" name="Hortic Res">
        <title>A haplotype resolved chromosomal level avocado genome allows analysis of novel avocado genes.</title>
        <authorList>
            <person name="Nath O."/>
            <person name="Fletcher S.J."/>
            <person name="Hayward A."/>
            <person name="Shaw L.M."/>
            <person name="Masouleh A.K."/>
            <person name="Furtado A."/>
            <person name="Henry R.J."/>
            <person name="Mitter N."/>
        </authorList>
    </citation>
    <scope>NUCLEOTIDE SEQUENCE [LARGE SCALE GENOMIC DNA]</scope>
    <source>
        <strain evidence="2">cv. Hass</strain>
    </source>
</reference>
<evidence type="ECO:0000313" key="1">
    <source>
        <dbReference type="EMBL" id="KAJ8627272.1"/>
    </source>
</evidence>
<name>A0ACC2L2H5_PERAE</name>
<comment type="caution">
    <text evidence="1">The sequence shown here is derived from an EMBL/GenBank/DDBJ whole genome shotgun (WGS) entry which is preliminary data.</text>
</comment>
<proteinExistence type="predicted"/>
<evidence type="ECO:0000313" key="2">
    <source>
        <dbReference type="Proteomes" id="UP001234297"/>
    </source>
</evidence>
<gene>
    <name evidence="1" type="ORF">MRB53_020579</name>
</gene>